<sequence length="85" mass="9573">MLHLGAGSPLHLQNRTHFIGQPPSDGFLTGFISGNKRFVDGVEDFIIIKWDNTAIPFLNLRNCHAFSPLFSEFSLGQRNKNGRLF</sequence>
<evidence type="ECO:0000313" key="1">
    <source>
        <dbReference type="EMBL" id="MPM10988.1"/>
    </source>
</evidence>
<gene>
    <name evidence="1" type="ORF">SDC9_57326</name>
</gene>
<dbReference type="EMBL" id="VSSQ01001768">
    <property type="protein sequence ID" value="MPM10988.1"/>
    <property type="molecule type" value="Genomic_DNA"/>
</dbReference>
<comment type="caution">
    <text evidence="1">The sequence shown here is derived from an EMBL/GenBank/DDBJ whole genome shotgun (WGS) entry which is preliminary data.</text>
</comment>
<name>A0A644X5A2_9ZZZZ</name>
<proteinExistence type="predicted"/>
<dbReference type="AlphaFoldDB" id="A0A644X5A2"/>
<reference evidence="1" key="1">
    <citation type="submission" date="2019-08" db="EMBL/GenBank/DDBJ databases">
        <authorList>
            <person name="Kucharzyk K."/>
            <person name="Murdoch R.W."/>
            <person name="Higgins S."/>
            <person name="Loffler F."/>
        </authorList>
    </citation>
    <scope>NUCLEOTIDE SEQUENCE</scope>
</reference>
<accession>A0A644X5A2</accession>
<protein>
    <submittedName>
        <fullName evidence="1">Uncharacterized protein</fullName>
    </submittedName>
</protein>
<organism evidence="1">
    <name type="scientific">bioreactor metagenome</name>
    <dbReference type="NCBI Taxonomy" id="1076179"/>
    <lineage>
        <taxon>unclassified sequences</taxon>
        <taxon>metagenomes</taxon>
        <taxon>ecological metagenomes</taxon>
    </lineage>
</organism>